<dbReference type="EMBL" id="JBHTJA010000033">
    <property type="protein sequence ID" value="MFD0902299.1"/>
    <property type="molecule type" value="Genomic_DNA"/>
</dbReference>
<feature type="compositionally biased region" description="Pro residues" evidence="1">
    <location>
        <begin position="358"/>
        <end position="367"/>
    </location>
</feature>
<comment type="caution">
    <text evidence="3">The sequence shown here is derived from an EMBL/GenBank/DDBJ whole genome shotgun (WGS) entry which is preliminary data.</text>
</comment>
<feature type="compositionally biased region" description="Low complexity" evidence="1">
    <location>
        <begin position="181"/>
        <end position="195"/>
    </location>
</feature>
<feature type="compositionally biased region" description="Low complexity" evidence="1">
    <location>
        <begin position="347"/>
        <end position="357"/>
    </location>
</feature>
<gene>
    <name evidence="3" type="ORF">ACFQ11_18015</name>
</gene>
<evidence type="ECO:0000313" key="4">
    <source>
        <dbReference type="Proteomes" id="UP001596972"/>
    </source>
</evidence>
<feature type="region of interest" description="Disordered" evidence="1">
    <location>
        <begin position="335"/>
        <end position="376"/>
    </location>
</feature>
<feature type="compositionally biased region" description="Low complexity" evidence="1">
    <location>
        <begin position="11"/>
        <end position="22"/>
    </location>
</feature>
<protein>
    <submittedName>
        <fullName evidence="3">Uncharacterized protein</fullName>
    </submittedName>
</protein>
<feature type="region of interest" description="Disordered" evidence="1">
    <location>
        <begin position="1"/>
        <end position="308"/>
    </location>
</feature>
<sequence>MSGPEDTRETGGAADSSAATASPAPPSFGGAPPPAGDPAGPPAGGTEAPPAPRLPPFGLEAPWWAADSTEEAPAPAAADDTAPDDAPDSAAPDAGAPDVPGVQASEGEGEGDAPAAAPRAAAGRTPGTLVAGVGIPRVDSRGAVPAEPLVPPTPSTFTDTDPDGIPAVPPEEPAPAPAPEPEQAVVAAPNGAAAPPRAPSPRPVPSEDRAPAAFERAKEAEKASAAPVLVPDAILPPGVRPPSGESGEHPQAGAGGAGEPPVVGPVHHERGVPPADAPPPPGGTGGPGTAPQAGRNPTPRKDAQGRGNRRTLLIGGGAAAVLAAVVALFALGGSSDDGATREAAERPAGTPSATAPTQPAPPPPAPDPAARRIDDEKTDPKPLEFAEVFPTATINLGGHAYRLDRRSINRDLKYAANGAMLQALQRHQCRKIVRATYLDPGRAVAVTSGIAVMPTKAAALAVSKSGDPATYEWFRGMAGRHTAAMDRAGGYAAATVRGRYVVYAYVQRSDGSPVQPGDRLVKQVAQQFIDHNARPLDARARG</sequence>
<feature type="compositionally biased region" description="Pro residues" evidence="1">
    <location>
        <begin position="167"/>
        <end position="180"/>
    </location>
</feature>
<dbReference type="RefSeq" id="WP_378299933.1">
    <property type="nucleotide sequence ID" value="NZ_JBHTJA010000033.1"/>
</dbReference>
<dbReference type="Proteomes" id="UP001596972">
    <property type="component" value="Unassembled WGS sequence"/>
</dbReference>
<feature type="compositionally biased region" description="Basic and acidic residues" evidence="1">
    <location>
        <begin position="205"/>
        <end position="222"/>
    </location>
</feature>
<organism evidence="3 4">
    <name type="scientific">Actinomadura sediminis</name>
    <dbReference type="NCBI Taxonomy" id="1038904"/>
    <lineage>
        <taxon>Bacteria</taxon>
        <taxon>Bacillati</taxon>
        <taxon>Actinomycetota</taxon>
        <taxon>Actinomycetes</taxon>
        <taxon>Streptosporangiales</taxon>
        <taxon>Thermomonosporaceae</taxon>
        <taxon>Actinomadura</taxon>
    </lineage>
</organism>
<evidence type="ECO:0000256" key="2">
    <source>
        <dbReference type="SAM" id="Phobius"/>
    </source>
</evidence>
<proteinExistence type="predicted"/>
<accession>A0ABW3EPM8</accession>
<feature type="compositionally biased region" description="Low complexity" evidence="1">
    <location>
        <begin position="112"/>
        <end position="128"/>
    </location>
</feature>
<evidence type="ECO:0000313" key="3">
    <source>
        <dbReference type="EMBL" id="MFD0902299.1"/>
    </source>
</evidence>
<feature type="compositionally biased region" description="Low complexity" evidence="1">
    <location>
        <begin position="88"/>
        <end position="102"/>
    </location>
</feature>
<keyword evidence="4" id="KW-1185">Reference proteome</keyword>
<keyword evidence="2" id="KW-0472">Membrane</keyword>
<evidence type="ECO:0000256" key="1">
    <source>
        <dbReference type="SAM" id="MobiDB-lite"/>
    </source>
</evidence>
<feature type="compositionally biased region" description="Pro residues" evidence="1">
    <location>
        <begin position="23"/>
        <end position="41"/>
    </location>
</feature>
<feature type="transmembrane region" description="Helical" evidence="2">
    <location>
        <begin position="311"/>
        <end position="331"/>
    </location>
</feature>
<reference evidence="4" key="1">
    <citation type="journal article" date="2019" name="Int. J. Syst. Evol. Microbiol.">
        <title>The Global Catalogue of Microorganisms (GCM) 10K type strain sequencing project: providing services to taxonomists for standard genome sequencing and annotation.</title>
        <authorList>
            <consortium name="The Broad Institute Genomics Platform"/>
            <consortium name="The Broad Institute Genome Sequencing Center for Infectious Disease"/>
            <person name="Wu L."/>
            <person name="Ma J."/>
        </authorList>
    </citation>
    <scope>NUCLEOTIDE SEQUENCE [LARGE SCALE GENOMIC DNA]</scope>
    <source>
        <strain evidence="4">JCM 31202</strain>
    </source>
</reference>
<keyword evidence="2" id="KW-1133">Transmembrane helix</keyword>
<keyword evidence="2" id="KW-0812">Transmembrane</keyword>
<name>A0ABW3EPM8_9ACTN</name>
<feature type="compositionally biased region" description="Low complexity" evidence="1">
    <location>
        <begin position="65"/>
        <end position="80"/>
    </location>
</feature>